<dbReference type="EMBL" id="LAZR01015900">
    <property type="protein sequence ID" value="KKM06863.1"/>
    <property type="molecule type" value="Genomic_DNA"/>
</dbReference>
<proteinExistence type="predicted"/>
<dbReference type="AlphaFoldDB" id="A0A0F9K6S0"/>
<protein>
    <submittedName>
        <fullName evidence="1">Uncharacterized protein</fullName>
    </submittedName>
</protein>
<gene>
    <name evidence="1" type="ORF">LCGC14_1739720</name>
</gene>
<evidence type="ECO:0000313" key="1">
    <source>
        <dbReference type="EMBL" id="KKM06863.1"/>
    </source>
</evidence>
<organism evidence="1">
    <name type="scientific">marine sediment metagenome</name>
    <dbReference type="NCBI Taxonomy" id="412755"/>
    <lineage>
        <taxon>unclassified sequences</taxon>
        <taxon>metagenomes</taxon>
        <taxon>ecological metagenomes</taxon>
    </lineage>
</organism>
<reference evidence="1" key="1">
    <citation type="journal article" date="2015" name="Nature">
        <title>Complex archaea that bridge the gap between prokaryotes and eukaryotes.</title>
        <authorList>
            <person name="Spang A."/>
            <person name="Saw J.H."/>
            <person name="Jorgensen S.L."/>
            <person name="Zaremba-Niedzwiedzka K."/>
            <person name="Martijn J."/>
            <person name="Lind A.E."/>
            <person name="van Eijk R."/>
            <person name="Schleper C."/>
            <person name="Guy L."/>
            <person name="Ettema T.J."/>
        </authorList>
    </citation>
    <scope>NUCLEOTIDE SEQUENCE</scope>
</reference>
<name>A0A0F9K6S0_9ZZZZ</name>
<comment type="caution">
    <text evidence="1">The sequence shown here is derived from an EMBL/GenBank/DDBJ whole genome shotgun (WGS) entry which is preliminary data.</text>
</comment>
<accession>A0A0F9K6S0</accession>
<sequence length="83" mass="9252">MDREMYDVISNLVNSFKARDLEPPDCLVLKSCKEGLRFMNTFGMTEVALQVGGTGPAGIVVGPNGRPFARVYLYGIKIMWPIR</sequence>